<dbReference type="EMBL" id="QTSX02003713">
    <property type="protein sequence ID" value="KAJ9068590.1"/>
    <property type="molecule type" value="Genomic_DNA"/>
</dbReference>
<keyword evidence="2" id="KW-1185">Reference proteome</keyword>
<comment type="caution">
    <text evidence="1">The sequence shown here is derived from an EMBL/GenBank/DDBJ whole genome shotgun (WGS) entry which is preliminary data.</text>
</comment>
<gene>
    <name evidence="1" type="ORF">DSO57_1027084</name>
</gene>
<sequence>MEDLRQLKAMFCPPLDPRTIERVYTKSANLEVAISDLLLIAEEVDLNTRASSPEIPFTDSSESTSSQGTDKSAIEFLGVCFPGASSKYLQEVYDNCNEEVEKAIDFILSEEFILQEGFNTEIEKEPASGCNTTPSSSSSSSSKASQGKRPKKKGKKGTGGKESTRDLYSCQLDWSNIERWQSQHWAALEQRFEYILEMLPKLGRLPVVLALRKANGDLYQAIDSLMNSDGRSPEAPSVEAEVRKLREVFPQHSMVKLTVYALQWPGVDDAINRLVGENLPAVEKLKLEPPELWTVVAKKPAPSNHSLPTTYSLPANPYTPDEFKYEIPNTGDYNKMRKQVALLKEARQRAFHQAAQAYRQRHTCGQSAAAAFYSSEGREISSRIAKLHASTAQAFAQSSSTSSKYQIDLHGLTVAEAAPLVAESVDAWYARETTGIQSGRLKKLTPFVIITGAGKHSTNGVSRMKPMVTSLLKRHGWKHEVKSASIEVLGPK</sequence>
<organism evidence="1 2">
    <name type="scientific">Entomophthora muscae</name>
    <dbReference type="NCBI Taxonomy" id="34485"/>
    <lineage>
        <taxon>Eukaryota</taxon>
        <taxon>Fungi</taxon>
        <taxon>Fungi incertae sedis</taxon>
        <taxon>Zoopagomycota</taxon>
        <taxon>Entomophthoromycotina</taxon>
        <taxon>Entomophthoromycetes</taxon>
        <taxon>Entomophthorales</taxon>
        <taxon>Entomophthoraceae</taxon>
        <taxon>Entomophthora</taxon>
    </lineage>
</organism>
<evidence type="ECO:0000313" key="2">
    <source>
        <dbReference type="Proteomes" id="UP001165960"/>
    </source>
</evidence>
<name>A0ACC2T1Y2_9FUNG</name>
<proteinExistence type="predicted"/>
<accession>A0ACC2T1Y2</accession>
<evidence type="ECO:0000313" key="1">
    <source>
        <dbReference type="EMBL" id="KAJ9068590.1"/>
    </source>
</evidence>
<protein>
    <submittedName>
        <fullName evidence="1">Uncharacterized protein</fullName>
    </submittedName>
</protein>
<dbReference type="Proteomes" id="UP001165960">
    <property type="component" value="Unassembled WGS sequence"/>
</dbReference>
<reference evidence="1" key="1">
    <citation type="submission" date="2022-04" db="EMBL/GenBank/DDBJ databases">
        <title>Genome of the entomopathogenic fungus Entomophthora muscae.</title>
        <authorList>
            <person name="Elya C."/>
            <person name="Lovett B.R."/>
            <person name="Lee E."/>
            <person name="Macias A.M."/>
            <person name="Hajek A.E."/>
            <person name="De Bivort B.L."/>
            <person name="Kasson M.T."/>
            <person name="De Fine Licht H.H."/>
            <person name="Stajich J.E."/>
        </authorList>
    </citation>
    <scope>NUCLEOTIDE SEQUENCE</scope>
    <source>
        <strain evidence="1">Berkeley</strain>
    </source>
</reference>